<feature type="domain" description="Peptidase S8/S53" evidence="11">
    <location>
        <begin position="209"/>
        <end position="697"/>
    </location>
</feature>
<dbReference type="PANTHER" id="PTHR43806:SF65">
    <property type="entry name" value="SERINE PROTEASE APRX"/>
    <property type="match status" value="1"/>
</dbReference>
<evidence type="ECO:0000256" key="5">
    <source>
        <dbReference type="ARBA" id="ARBA00022729"/>
    </source>
</evidence>
<feature type="active site" description="Charge relay system" evidence="8">
    <location>
        <position position="218"/>
    </location>
</feature>
<dbReference type="Pfam" id="PF05922">
    <property type="entry name" value="Inhibitor_I9"/>
    <property type="match status" value="1"/>
</dbReference>
<dbReference type="EMBL" id="JAVDQH010000004">
    <property type="protein sequence ID" value="MDR6243402.1"/>
    <property type="molecule type" value="Genomic_DNA"/>
</dbReference>
<dbReference type="Pfam" id="PF02225">
    <property type="entry name" value="PA"/>
    <property type="match status" value="1"/>
</dbReference>
<comment type="similarity">
    <text evidence="1 8 9">Belongs to the peptidase S8 family.</text>
</comment>
<evidence type="ECO:0000259" key="11">
    <source>
        <dbReference type="Pfam" id="PF00082"/>
    </source>
</evidence>
<dbReference type="InterPro" id="IPR050131">
    <property type="entry name" value="Peptidase_S8_subtilisin-like"/>
</dbReference>
<dbReference type="PROSITE" id="PS00137">
    <property type="entry name" value="SUBTILASE_HIS"/>
    <property type="match status" value="1"/>
</dbReference>
<dbReference type="Pfam" id="PF00082">
    <property type="entry name" value="Peptidase_S8"/>
    <property type="match status" value="1"/>
</dbReference>
<dbReference type="Proteomes" id="UP001185028">
    <property type="component" value="Unassembled WGS sequence"/>
</dbReference>
<dbReference type="InterPro" id="IPR015500">
    <property type="entry name" value="Peptidase_S8_subtilisin-rel"/>
</dbReference>
<dbReference type="InterPro" id="IPR034213">
    <property type="entry name" value="S8_Vpr-like"/>
</dbReference>
<keyword evidence="4 8" id="KW-0645">Protease</keyword>
<dbReference type="Gene3D" id="3.50.30.30">
    <property type="match status" value="1"/>
</dbReference>
<sequence length="1091" mass="115293">MTKTKFHVLRKLSTASLAVLLTAGTIWAPGAAYAANEGTAESPYILQQKTLPDHLIGLQGTDQEHVISPNINTKGTSNIRVIVQLTNQPAAVGEYAAKIGLQSIAAESTESAVNNQQNDFVTRALAAGINLHVNYRYNTVLNGLEVTIPANQVPKLAELEGVRSVFENNTYYTVPVQDPPSLTASQATYDASPLSLIGAQKAWQKGLTGKGVKVGVIDSGVDYYHPDLKGAYKGGYDSFDKDNDPYEAPPISVEDDPYGIGFAGTSHGTHVSGTIVGRAANKQSDVVQKGVAYEADLYVYRVLGRNPQTGRASGSSAQVIDGIEHAVKDGMDVINLSLGSDAEKNVNSPDSVAINNAVLSGVTAVIANGNAAKAGYYYYSMGSPASAQLAISVGASTTPYNLYEASVTASVYGGTTAAATASPVRYLNDNSASTVSENVYGDSTYGLSLMGWYVGQENFASILGTSKQQGVYVGLGTEADYAGKDVKGKVVLISRGNLAFVDKMSIARKNGAKAAIIFNGNAKTSNPNEADLSESISGRDGHIGPSAFIGEGYDYVPTFDMSGKEGRALARTALDSANGELTFKFGSEYPKTVVAGDNMADFSSRGPNQDGLLGIKPDLAAPGVGIRSSIPAYGKYIKDASYSQAYERENGTSMASPHVAGMAVLLKQEHPNWTPFDIRAALANTADNIADQEGTPYDVYSQGAGRANVGSAVYTPAVLQTVEDITILDKNWNKTKVTNYNPSAAFGLIAAGGDAVTKQLQLKNLSGSTVTYKASVKLHPSVTSDPYNPVATPDVSNITATLEGAGADGSVTATAGTASKFALSVKASASAAEGPYEGEVVLTATGYPTLHLPFVAQVGKSNPDSGLGLQEISVSEPVVRLNGKQDSTDVRFRLLNTDTNVMELYVYDLNDDYVGTLAQIVQPPGDNGYPVFAPGYYEFSDIDNIYIGQDANGKPAFKVLGKGVYKLELVAYHMAADGSVAESSIKRAYSSYRIDATEKDRVNTAARAFNYILDGNTVIGQSVLNLPQDGRVQYKVLSSSDVKYVDNSGTLIKYPATGYRIARLQVQISSLNDPTVKRTVQALVKIQKPKK</sequence>
<dbReference type="PROSITE" id="PS51892">
    <property type="entry name" value="SUBTILASE"/>
    <property type="match status" value="1"/>
</dbReference>
<keyword evidence="2" id="KW-0134">Cell wall</keyword>
<dbReference type="InterPro" id="IPR046450">
    <property type="entry name" value="PA_dom_sf"/>
</dbReference>
<feature type="signal peptide" evidence="10">
    <location>
        <begin position="1"/>
        <end position="34"/>
    </location>
</feature>
<comment type="caution">
    <text evidence="14">The sequence shown here is derived from an EMBL/GenBank/DDBJ whole genome shotgun (WGS) entry which is preliminary data.</text>
</comment>
<dbReference type="InterPro" id="IPR022398">
    <property type="entry name" value="Peptidase_S8_His-AS"/>
</dbReference>
<dbReference type="InterPro" id="IPR036852">
    <property type="entry name" value="Peptidase_S8/S53_dom_sf"/>
</dbReference>
<dbReference type="Gene3D" id="3.40.50.200">
    <property type="entry name" value="Peptidase S8/S53 domain"/>
    <property type="match status" value="2"/>
</dbReference>
<evidence type="ECO:0000256" key="9">
    <source>
        <dbReference type="RuleBase" id="RU003355"/>
    </source>
</evidence>
<dbReference type="SUPFAM" id="SSF52025">
    <property type="entry name" value="PA domain"/>
    <property type="match status" value="1"/>
</dbReference>
<reference evidence="14 15" key="1">
    <citation type="submission" date="2023-07" db="EMBL/GenBank/DDBJ databases">
        <title>Genomic Encyclopedia of Type Strains, Phase IV (KMG-IV): sequencing the most valuable type-strain genomes for metagenomic binning, comparative biology and taxonomic classification.</title>
        <authorList>
            <person name="Goeker M."/>
        </authorList>
    </citation>
    <scope>NUCLEOTIDE SEQUENCE [LARGE SCALE GENOMIC DNA]</scope>
    <source>
        <strain evidence="14 15">DSM 22170</strain>
    </source>
</reference>
<keyword evidence="5 10" id="KW-0732">Signal</keyword>
<dbReference type="CDD" id="cd07474">
    <property type="entry name" value="Peptidases_S8_subtilisin_Vpr-like"/>
    <property type="match status" value="1"/>
</dbReference>
<evidence type="ECO:0000256" key="8">
    <source>
        <dbReference type="PROSITE-ProRule" id="PRU01240"/>
    </source>
</evidence>
<keyword evidence="6 8" id="KW-0378">Hydrolase</keyword>
<evidence type="ECO:0000259" key="13">
    <source>
        <dbReference type="Pfam" id="PF05922"/>
    </source>
</evidence>
<dbReference type="SUPFAM" id="SSF52743">
    <property type="entry name" value="Subtilisin-like"/>
    <property type="match status" value="1"/>
</dbReference>
<gene>
    <name evidence="14" type="ORF">JOC58_001289</name>
</gene>
<dbReference type="CDD" id="cd02133">
    <property type="entry name" value="PA_C5a_like"/>
    <property type="match status" value="1"/>
</dbReference>
<evidence type="ECO:0000256" key="2">
    <source>
        <dbReference type="ARBA" id="ARBA00022512"/>
    </source>
</evidence>
<keyword evidence="15" id="KW-1185">Reference proteome</keyword>
<organism evidence="14 15">
    <name type="scientific">Paenibacillus hunanensis</name>
    <dbReference type="NCBI Taxonomy" id="539262"/>
    <lineage>
        <taxon>Bacteria</taxon>
        <taxon>Bacillati</taxon>
        <taxon>Bacillota</taxon>
        <taxon>Bacilli</taxon>
        <taxon>Bacillales</taxon>
        <taxon>Paenibacillaceae</taxon>
        <taxon>Paenibacillus</taxon>
    </lineage>
</organism>
<dbReference type="InterPro" id="IPR023828">
    <property type="entry name" value="Peptidase_S8_Ser-AS"/>
</dbReference>
<feature type="chain" id="PRO_5045490914" evidence="10">
    <location>
        <begin position="35"/>
        <end position="1091"/>
    </location>
</feature>
<name>A0ABU1IYG3_9BACL</name>
<dbReference type="InterPro" id="IPR010259">
    <property type="entry name" value="S8pro/Inhibitor_I9"/>
</dbReference>
<keyword evidence="7 8" id="KW-0720">Serine protease</keyword>
<keyword evidence="3" id="KW-0964">Secreted</keyword>
<dbReference type="PROSITE" id="PS00136">
    <property type="entry name" value="SUBTILASE_ASP"/>
    <property type="match status" value="1"/>
</dbReference>
<dbReference type="PROSITE" id="PS00138">
    <property type="entry name" value="SUBTILASE_SER"/>
    <property type="match status" value="1"/>
</dbReference>
<protein>
    <submittedName>
        <fullName evidence="14">Subtilisin family serine protease</fullName>
    </submittedName>
</protein>
<dbReference type="InterPro" id="IPR023827">
    <property type="entry name" value="Peptidase_S8_Asp-AS"/>
</dbReference>
<feature type="active site" description="Charge relay system" evidence="8">
    <location>
        <position position="653"/>
    </location>
</feature>
<feature type="active site" description="Charge relay system" evidence="8">
    <location>
        <position position="267"/>
    </location>
</feature>
<dbReference type="GO" id="GO:0006508">
    <property type="term" value="P:proteolysis"/>
    <property type="evidence" value="ECO:0007669"/>
    <property type="project" value="UniProtKB-KW"/>
</dbReference>
<proteinExistence type="inferred from homology"/>
<dbReference type="GO" id="GO:0008233">
    <property type="term" value="F:peptidase activity"/>
    <property type="evidence" value="ECO:0007669"/>
    <property type="project" value="UniProtKB-KW"/>
</dbReference>
<evidence type="ECO:0000259" key="12">
    <source>
        <dbReference type="Pfam" id="PF02225"/>
    </source>
</evidence>
<evidence type="ECO:0000256" key="1">
    <source>
        <dbReference type="ARBA" id="ARBA00011073"/>
    </source>
</evidence>
<evidence type="ECO:0000256" key="6">
    <source>
        <dbReference type="ARBA" id="ARBA00022801"/>
    </source>
</evidence>
<feature type="domain" description="PA" evidence="12">
    <location>
        <begin position="477"/>
        <end position="550"/>
    </location>
</feature>
<evidence type="ECO:0000256" key="10">
    <source>
        <dbReference type="SAM" id="SignalP"/>
    </source>
</evidence>
<evidence type="ECO:0000313" key="15">
    <source>
        <dbReference type="Proteomes" id="UP001185028"/>
    </source>
</evidence>
<dbReference type="InterPro" id="IPR003137">
    <property type="entry name" value="PA_domain"/>
</dbReference>
<evidence type="ECO:0000313" key="14">
    <source>
        <dbReference type="EMBL" id="MDR6243402.1"/>
    </source>
</evidence>
<evidence type="ECO:0000256" key="4">
    <source>
        <dbReference type="ARBA" id="ARBA00022670"/>
    </source>
</evidence>
<accession>A0ABU1IYG3</accession>
<evidence type="ECO:0000256" key="7">
    <source>
        <dbReference type="ARBA" id="ARBA00022825"/>
    </source>
</evidence>
<dbReference type="PRINTS" id="PR00723">
    <property type="entry name" value="SUBTILISIN"/>
</dbReference>
<dbReference type="RefSeq" id="WP_188773599.1">
    <property type="nucleotide sequence ID" value="NZ_BMMB01000001.1"/>
</dbReference>
<feature type="domain" description="Inhibitor I9" evidence="13">
    <location>
        <begin position="82"/>
        <end position="173"/>
    </location>
</feature>
<dbReference type="InterPro" id="IPR000209">
    <property type="entry name" value="Peptidase_S8/S53_dom"/>
</dbReference>
<evidence type="ECO:0000256" key="3">
    <source>
        <dbReference type="ARBA" id="ARBA00022525"/>
    </source>
</evidence>
<dbReference type="PANTHER" id="PTHR43806">
    <property type="entry name" value="PEPTIDASE S8"/>
    <property type="match status" value="1"/>
</dbReference>